<dbReference type="Pfam" id="PF08797">
    <property type="entry name" value="HIRAN"/>
    <property type="match status" value="1"/>
</dbReference>
<proteinExistence type="predicted"/>
<comment type="caution">
    <text evidence="4">The sequence shown here is derived from an EMBL/GenBank/DDBJ whole genome shotgun (WGS) entry which is preliminary data.</text>
</comment>
<protein>
    <recommendedName>
        <fullName evidence="3">HIRAN domain-containing protein</fullName>
    </recommendedName>
</protein>
<dbReference type="InterPro" id="IPR014905">
    <property type="entry name" value="HIRAN"/>
</dbReference>
<sequence>MSSPTNTSESTTIAAMSSSTAVPAAPVPAAAIPAAPVVVGRLNTSLVGLMHGAGAAANGAAIELVREPNNPFDSNAIKGSAGTALVGHLSGNVAGALSPFLDNGSLVIVSARAGTVTNGGHLQGIVIVLGVGARGNTVASLRSQLLANHSLRARFT</sequence>
<evidence type="ECO:0000259" key="3">
    <source>
        <dbReference type="Pfam" id="PF08797"/>
    </source>
</evidence>
<keyword evidence="5" id="KW-1185">Reference proteome</keyword>
<dbReference type="Gene3D" id="3.30.70.2330">
    <property type="match status" value="1"/>
</dbReference>
<keyword evidence="2" id="KW-0378">Hydrolase</keyword>
<evidence type="ECO:0000313" key="5">
    <source>
        <dbReference type="Proteomes" id="UP001595075"/>
    </source>
</evidence>
<name>A0ABR4D2M5_9HELO</name>
<organism evidence="4 5">
    <name type="scientific">Oculimacula yallundae</name>
    <dbReference type="NCBI Taxonomy" id="86028"/>
    <lineage>
        <taxon>Eukaryota</taxon>
        <taxon>Fungi</taxon>
        <taxon>Dikarya</taxon>
        <taxon>Ascomycota</taxon>
        <taxon>Pezizomycotina</taxon>
        <taxon>Leotiomycetes</taxon>
        <taxon>Helotiales</taxon>
        <taxon>Ploettnerulaceae</taxon>
        <taxon>Oculimacula</taxon>
    </lineage>
</organism>
<keyword evidence="1" id="KW-0479">Metal-binding</keyword>
<evidence type="ECO:0000256" key="2">
    <source>
        <dbReference type="ARBA" id="ARBA00022801"/>
    </source>
</evidence>
<gene>
    <name evidence="4" type="ORF">VTL71DRAFT_836</name>
</gene>
<dbReference type="EMBL" id="JAZHXI010000001">
    <property type="protein sequence ID" value="KAL2075893.1"/>
    <property type="molecule type" value="Genomic_DNA"/>
</dbReference>
<feature type="domain" description="HIRAN" evidence="3">
    <location>
        <begin position="39"/>
        <end position="110"/>
    </location>
</feature>
<dbReference type="Proteomes" id="UP001595075">
    <property type="component" value="Unassembled WGS sequence"/>
</dbReference>
<evidence type="ECO:0000256" key="1">
    <source>
        <dbReference type="ARBA" id="ARBA00022723"/>
    </source>
</evidence>
<evidence type="ECO:0000313" key="4">
    <source>
        <dbReference type="EMBL" id="KAL2075893.1"/>
    </source>
</evidence>
<reference evidence="4 5" key="1">
    <citation type="journal article" date="2024" name="Commun. Biol.">
        <title>Comparative genomic analysis of thermophilic fungi reveals convergent evolutionary adaptations and gene losses.</title>
        <authorList>
            <person name="Steindorff A.S."/>
            <person name="Aguilar-Pontes M.V."/>
            <person name="Robinson A.J."/>
            <person name="Andreopoulos B."/>
            <person name="LaButti K."/>
            <person name="Kuo A."/>
            <person name="Mondo S."/>
            <person name="Riley R."/>
            <person name="Otillar R."/>
            <person name="Haridas S."/>
            <person name="Lipzen A."/>
            <person name="Grimwood J."/>
            <person name="Schmutz J."/>
            <person name="Clum A."/>
            <person name="Reid I.D."/>
            <person name="Moisan M.C."/>
            <person name="Butler G."/>
            <person name="Nguyen T.T.M."/>
            <person name="Dewar K."/>
            <person name="Conant G."/>
            <person name="Drula E."/>
            <person name="Henrissat B."/>
            <person name="Hansel C."/>
            <person name="Singer S."/>
            <person name="Hutchinson M.I."/>
            <person name="de Vries R.P."/>
            <person name="Natvig D.O."/>
            <person name="Powell A.J."/>
            <person name="Tsang A."/>
            <person name="Grigoriev I.V."/>
        </authorList>
    </citation>
    <scope>NUCLEOTIDE SEQUENCE [LARGE SCALE GENOMIC DNA]</scope>
    <source>
        <strain evidence="4 5">CBS 494.80</strain>
    </source>
</reference>
<accession>A0ABR4D2M5</accession>